<name>A0ABV9U2R4_9ACTN</name>
<comment type="caution">
    <text evidence="3">The sequence shown here is derived from an EMBL/GenBank/DDBJ whole genome shotgun (WGS) entry which is preliminary data.</text>
</comment>
<organism evidence="3 4">
    <name type="scientific">Actinomadura gamaensis</name>
    <dbReference type="NCBI Taxonomy" id="1763541"/>
    <lineage>
        <taxon>Bacteria</taxon>
        <taxon>Bacillati</taxon>
        <taxon>Actinomycetota</taxon>
        <taxon>Actinomycetes</taxon>
        <taxon>Streptosporangiales</taxon>
        <taxon>Thermomonosporaceae</taxon>
        <taxon>Actinomadura</taxon>
    </lineage>
</organism>
<keyword evidence="2" id="KW-0812">Transmembrane</keyword>
<protein>
    <submittedName>
        <fullName evidence="3">Uncharacterized protein</fullName>
    </submittedName>
</protein>
<evidence type="ECO:0000313" key="4">
    <source>
        <dbReference type="Proteomes" id="UP001595872"/>
    </source>
</evidence>
<dbReference type="Proteomes" id="UP001595872">
    <property type="component" value="Unassembled WGS sequence"/>
</dbReference>
<evidence type="ECO:0000256" key="1">
    <source>
        <dbReference type="SAM" id="MobiDB-lite"/>
    </source>
</evidence>
<keyword evidence="4" id="KW-1185">Reference proteome</keyword>
<proteinExistence type="predicted"/>
<dbReference type="EMBL" id="JBHSIT010000006">
    <property type="protein sequence ID" value="MFC4910138.1"/>
    <property type="molecule type" value="Genomic_DNA"/>
</dbReference>
<keyword evidence="2" id="KW-1133">Transmembrane helix</keyword>
<accession>A0ABV9U2R4</accession>
<feature type="transmembrane region" description="Helical" evidence="2">
    <location>
        <begin position="27"/>
        <end position="45"/>
    </location>
</feature>
<gene>
    <name evidence="3" type="ORF">ACFPCY_22675</name>
</gene>
<evidence type="ECO:0000256" key="2">
    <source>
        <dbReference type="SAM" id="Phobius"/>
    </source>
</evidence>
<reference evidence="4" key="1">
    <citation type="journal article" date="2019" name="Int. J. Syst. Evol. Microbiol.">
        <title>The Global Catalogue of Microorganisms (GCM) 10K type strain sequencing project: providing services to taxonomists for standard genome sequencing and annotation.</title>
        <authorList>
            <consortium name="The Broad Institute Genomics Platform"/>
            <consortium name="The Broad Institute Genome Sequencing Center for Infectious Disease"/>
            <person name="Wu L."/>
            <person name="Ma J."/>
        </authorList>
    </citation>
    <scope>NUCLEOTIDE SEQUENCE [LARGE SCALE GENOMIC DNA]</scope>
    <source>
        <strain evidence="4">KLKA75</strain>
    </source>
</reference>
<feature type="region of interest" description="Disordered" evidence="1">
    <location>
        <begin position="48"/>
        <end position="78"/>
    </location>
</feature>
<keyword evidence="2" id="KW-0472">Membrane</keyword>
<evidence type="ECO:0000313" key="3">
    <source>
        <dbReference type="EMBL" id="MFC4910138.1"/>
    </source>
</evidence>
<dbReference type="RefSeq" id="WP_378258200.1">
    <property type="nucleotide sequence ID" value="NZ_JBHSIT010000006.1"/>
</dbReference>
<sequence length="78" mass="8129">MATSRTDDVLASGARPQVALTVGFQRALLGAAVFIVAAAVIALRATNTRGEIPRDVPTEAPEPETETETPETNVVEPA</sequence>